<dbReference type="InterPro" id="IPR008928">
    <property type="entry name" value="6-hairpin_glycosidase_sf"/>
</dbReference>
<comment type="caution">
    <text evidence="2">The sequence shown here is derived from an EMBL/GenBank/DDBJ whole genome shotgun (WGS) entry which is preliminary data.</text>
</comment>
<dbReference type="InterPro" id="IPR012341">
    <property type="entry name" value="6hp_glycosidase-like_sf"/>
</dbReference>
<feature type="domain" description="GH15-like" evidence="1">
    <location>
        <begin position="281"/>
        <end position="639"/>
    </location>
</feature>
<evidence type="ECO:0000259" key="1">
    <source>
        <dbReference type="Pfam" id="PF00723"/>
    </source>
</evidence>
<organism evidence="2 3">
    <name type="scientific">Candidatus Woesebacteria bacterium RIFCSPHIGHO2_12_FULL_41_24</name>
    <dbReference type="NCBI Taxonomy" id="1802510"/>
    <lineage>
        <taxon>Bacteria</taxon>
        <taxon>Candidatus Woeseibacteriota</taxon>
    </lineage>
</organism>
<gene>
    <name evidence="2" type="ORF">A3E44_03445</name>
</gene>
<sequence>MSKSLVLGNGNILVGFDRFGQLRDFYFHYVGLENHVGPPLVHKIGVLVDGEFSWLDSVGWKVEVDCQLDTQAGVTVAKNDALKLEIVFNDVVYNEKNILIRKVSVTNFTGRSRQVKVFFNQQFEIFQAHKGDTAYYDPGDNTIIHYKGRRVFLANILADEPGITDYSIGLYGIEGKEGTFKDAEDGRLEKNPIEHGLVDSVTGVDVTVSANKTSYFYYWLTVAKSIKKVKELNRYIIDRGPESIIETTKDYWNAWINKQNFTFYGLDKSNVDLFKKSLVILRAHADNTGPIIASGDSDLLQFGRDTYSYMWPRDASICALALDKVGDHGVAKRFFEVANKIITDDGYFMHKYRSDKSLGSSWHPWIKDGKPQLPIQEDETALVIWGLWQHFDRTKDLEFIEDIYNTLIKKAADFMVAYREEKTGLPRPSYDLWEMKHGISTFTACSVYGALSVAGKFAKLLGKEKAASIYYSAAQKIKEGIFKYLYNKETGLFYKMINWEGNKLVIDETVDISSAHGLIKFRMVDIDDDLLASVMQKTIDRLQVKTVVGGIARFDGDRYFTVGYEVPGNPWFITTIWVAQYYVKKAKSEDDLKIVKDYLSWVAKYALPSGILSEQLNPYTGEQISAAPLAWSHAEYIKTVVGYLEKLESLGICKACYPLK</sequence>
<proteinExistence type="predicted"/>
<dbReference type="InterPro" id="IPR011613">
    <property type="entry name" value="GH15-like"/>
</dbReference>
<dbReference type="PANTHER" id="PTHR31616">
    <property type="entry name" value="TREHALASE"/>
    <property type="match status" value="1"/>
</dbReference>
<accession>A0A1F8AUC4</accession>
<dbReference type="AlphaFoldDB" id="A0A1F8AUC4"/>
<dbReference type="GO" id="GO:0004553">
    <property type="term" value="F:hydrolase activity, hydrolyzing O-glycosyl compounds"/>
    <property type="evidence" value="ECO:0007669"/>
    <property type="project" value="TreeGrafter"/>
</dbReference>
<dbReference type="EMBL" id="MGGW01000004">
    <property type="protein sequence ID" value="OGM55311.1"/>
    <property type="molecule type" value="Genomic_DNA"/>
</dbReference>
<name>A0A1F8AUC4_9BACT</name>
<dbReference type="PANTHER" id="PTHR31616:SF13">
    <property type="entry name" value="GLUCAN 1,4-ALPHA-GLUCOSIDASE"/>
    <property type="match status" value="1"/>
</dbReference>
<dbReference type="Pfam" id="PF00723">
    <property type="entry name" value="Glyco_hydro_15"/>
    <property type="match status" value="1"/>
</dbReference>
<evidence type="ECO:0000313" key="2">
    <source>
        <dbReference type="EMBL" id="OGM55311.1"/>
    </source>
</evidence>
<protein>
    <recommendedName>
        <fullName evidence="1">GH15-like domain-containing protein</fullName>
    </recommendedName>
</protein>
<reference evidence="2 3" key="1">
    <citation type="journal article" date="2016" name="Nat. Commun.">
        <title>Thousands of microbial genomes shed light on interconnected biogeochemical processes in an aquifer system.</title>
        <authorList>
            <person name="Anantharaman K."/>
            <person name="Brown C.T."/>
            <person name="Hug L.A."/>
            <person name="Sharon I."/>
            <person name="Castelle C.J."/>
            <person name="Probst A.J."/>
            <person name="Thomas B.C."/>
            <person name="Singh A."/>
            <person name="Wilkins M.J."/>
            <person name="Karaoz U."/>
            <person name="Brodie E.L."/>
            <person name="Williams K.H."/>
            <person name="Hubbard S.S."/>
            <person name="Banfield J.F."/>
        </authorList>
    </citation>
    <scope>NUCLEOTIDE SEQUENCE [LARGE SCALE GENOMIC DNA]</scope>
</reference>
<dbReference type="Proteomes" id="UP000178603">
    <property type="component" value="Unassembled WGS sequence"/>
</dbReference>
<evidence type="ECO:0000313" key="3">
    <source>
        <dbReference type="Proteomes" id="UP000178603"/>
    </source>
</evidence>
<dbReference type="Gene3D" id="1.50.10.10">
    <property type="match status" value="1"/>
</dbReference>
<dbReference type="SUPFAM" id="SSF48208">
    <property type="entry name" value="Six-hairpin glycosidases"/>
    <property type="match status" value="1"/>
</dbReference>
<dbReference type="GO" id="GO:0005975">
    <property type="term" value="P:carbohydrate metabolic process"/>
    <property type="evidence" value="ECO:0007669"/>
    <property type="project" value="InterPro"/>
</dbReference>